<dbReference type="GO" id="GO:0005524">
    <property type="term" value="F:ATP binding"/>
    <property type="evidence" value="ECO:0007669"/>
    <property type="project" value="UniProtKB-UniRule"/>
</dbReference>
<feature type="region of interest" description="Disordered" evidence="8">
    <location>
        <begin position="20"/>
        <end position="47"/>
    </location>
</feature>
<sequence length="1410" mass="163669">MSMGRDLLIARRLESDTVSTSFRSLSRQGEKRFPSSGPATGQSTTGAEAVQVAVRVRPPNCSEASQELAVTMDPSRSMVFLNDRLDGQRMFSVDMPIWSCVGRALDDSAPVTQSALYKRVGRPLLSHAIAGFNSTLIAYGQTGSGKTYTMMGEVGSNVMDDHEDVLNKSEEGIIPRLCRDMFQEIQRLSVKSASGESFSWEVQVSFVEVYCERISDLLNRNTPVSLREEVVGNETFFALTGVRRVPVSNTEDILRALKIGNGCRKKASTSMNERSSRSHAIFIVELTEIISIADSEGEVASAPRRSLAIRLVDLAGSERIGESGVSGQRFKEGVDINLSLFTLGLVIESLSDPRRRNIKPPYRESTLTKILKEAFGGNSKTTMICTVAPSQAHRSETLQTLQYASKARCVMNKPHVDENPSATILCKANEELLKLRCQLLEAGQGGAQQRYLILQLAQAKQRLQQEQESSRRRKAFFEKQKKELAAHFRKEEEEREEYSSKLQQLSAEVKRAKLEQKEKERELHHALCKAEECRRENESQRELLEKRFNRQSKDMLQRQQDAEGRVQQLESTLGRRVDELLDTVENMKNELKNKGCNITERGEELPEQSASRERELKCRLLEARSMIEQLQAKIEATESDMACRILEAKREAQERERELSDEIEKADHDLKLRGADVQKQWEEGMSTLRKKEMRVLQREAELAELEQELKARTAKLGNQIERKEEFSEKTNEMEQPAPREHHATLRLQFELQRASDCLYSSETKRCVEEEEEEESDDDNNKFYKLNRRCAHLGKALAEREAVLRIKEEDINARESEFDRRQQQWEKEAKDLNPLTSAHNIADFNSEMEARNEAAKMPENELKARFLSIDTGTENLATRLQLGEEALLRRKLWGLECAEGRERNALETQEDSELCIIKMQMQLEEKEMRLFKDELRIGSLQQRNCQINANWFNCVQEFCFAMEKRFREFLESSRITEHDLIKRLEDATLPPCQRSGRHEALNHARGMDAFEIRQAELRLHAEGVVEEESPLTLRTVSFEQPQRPWDQEPHWEEDETKEYLFEREAMDREKMAEHCRTREDFVETREQLHGRELALRGYAERVHCMFLEQTAAKRADSIKDWERTEREYIAKMYQLRNELRLCRDASEGNQEGAQKLLKLKEAEFHEAGNRMRCAVEQLEADEVQWQKRLADEEQKMRMYRLSLEGDGEQYIRGVEAKQEELERREAALEERSCLIQQEAEEGEQKLRRMEEQFKWQRAEEEQSRQERAADIARRRHDVASSLEENERTFSGQEAELQELIAKNEEVKQHIQQCDVELQRYQRNYIDLRRLLEDREKLLLREHAHRMNGKNSATQLTEDLLYVNELLKKQLEVWIQKYNVLKADEKLECERCSWRNTRDATVCRCCGNPNLV</sequence>
<dbReference type="VEuPathDB" id="TriTrypDB:TCDM_04269"/>
<keyword evidence="4 6" id="KW-0067">ATP-binding</keyword>
<keyword evidence="2" id="KW-0963">Cytoplasm</keyword>
<evidence type="ECO:0000256" key="6">
    <source>
        <dbReference type="PROSITE-ProRule" id="PRU00283"/>
    </source>
</evidence>
<evidence type="ECO:0000256" key="5">
    <source>
        <dbReference type="ARBA" id="ARBA00023054"/>
    </source>
</evidence>
<dbReference type="GO" id="GO:0005875">
    <property type="term" value="C:microtubule associated complex"/>
    <property type="evidence" value="ECO:0007669"/>
    <property type="project" value="TreeGrafter"/>
</dbReference>
<dbReference type="InterPro" id="IPR001752">
    <property type="entry name" value="Kinesin_motor_dom"/>
</dbReference>
<accession>V5B1N8</accession>
<dbReference type="PRINTS" id="PR00380">
    <property type="entry name" value="KINESINHEAVY"/>
</dbReference>
<proteinExistence type="inferred from homology"/>
<evidence type="ECO:0000256" key="4">
    <source>
        <dbReference type="ARBA" id="ARBA00022840"/>
    </source>
</evidence>
<dbReference type="OrthoDB" id="249110at2759"/>
<gene>
    <name evidence="10" type="ORF">TCDM_04269</name>
</gene>
<dbReference type="Gene3D" id="3.40.850.10">
    <property type="entry name" value="Kinesin motor domain"/>
    <property type="match status" value="1"/>
</dbReference>
<name>V5B1N8_TRYCR</name>
<evidence type="ECO:0000313" key="10">
    <source>
        <dbReference type="EMBL" id="ESS67045.1"/>
    </source>
</evidence>
<dbReference type="PANTHER" id="PTHR47969:SF15">
    <property type="entry name" value="CHROMOSOME-ASSOCIATED KINESIN KIF4A-RELATED"/>
    <property type="match status" value="1"/>
</dbReference>
<feature type="domain" description="Kinesin motor" evidence="9">
    <location>
        <begin position="49"/>
        <end position="410"/>
    </location>
</feature>
<reference evidence="10 11" key="1">
    <citation type="journal article" date="2014" name="Genome Announc.">
        <title>Trypanosoma cruzi Clone Dm28c Draft Genome Sequence.</title>
        <authorList>
            <person name="Grisard E.C."/>
            <person name="Teixeira S.M."/>
            <person name="de Almeida L.G."/>
            <person name="Stoco P.H."/>
            <person name="Gerber A.L."/>
            <person name="Talavera-Lopez C."/>
            <person name="Lima O.C."/>
            <person name="Andersson B."/>
            <person name="de Vasconcelos A.T."/>
        </authorList>
    </citation>
    <scope>NUCLEOTIDE SEQUENCE [LARGE SCALE GENOMIC DNA]</scope>
    <source>
        <strain evidence="10 11">Dm28c</strain>
    </source>
</reference>
<dbReference type="GO" id="GO:0007052">
    <property type="term" value="P:mitotic spindle organization"/>
    <property type="evidence" value="ECO:0007669"/>
    <property type="project" value="TreeGrafter"/>
</dbReference>
<feature type="binding site" evidence="6">
    <location>
        <begin position="140"/>
        <end position="147"/>
    </location>
    <ligand>
        <name>ATP</name>
        <dbReference type="ChEBI" id="CHEBI:30616"/>
    </ligand>
</feature>
<dbReference type="Proteomes" id="UP000017861">
    <property type="component" value="Unassembled WGS sequence"/>
</dbReference>
<feature type="compositionally biased region" description="Polar residues" evidence="8">
    <location>
        <begin position="37"/>
        <end position="46"/>
    </location>
</feature>
<protein>
    <submittedName>
        <fullName evidence="10">Unc104-like kinesin</fullName>
    </submittedName>
</protein>
<dbReference type="PANTHER" id="PTHR47969">
    <property type="entry name" value="CHROMOSOME-ASSOCIATED KINESIN KIF4A-RELATED"/>
    <property type="match status" value="1"/>
</dbReference>
<evidence type="ECO:0000256" key="8">
    <source>
        <dbReference type="SAM" id="MobiDB-lite"/>
    </source>
</evidence>
<comment type="similarity">
    <text evidence="6">Belongs to the TRAFAC class myosin-kinesin ATPase superfamily. Kinesin family.</text>
</comment>
<dbReference type="Pfam" id="PF00225">
    <property type="entry name" value="Kinesin"/>
    <property type="match status" value="1"/>
</dbReference>
<dbReference type="GO" id="GO:0008017">
    <property type="term" value="F:microtubule binding"/>
    <property type="evidence" value="ECO:0007669"/>
    <property type="project" value="InterPro"/>
</dbReference>
<dbReference type="InterPro" id="IPR027640">
    <property type="entry name" value="Kinesin-like_fam"/>
</dbReference>
<evidence type="ECO:0000259" key="9">
    <source>
        <dbReference type="PROSITE" id="PS50067"/>
    </source>
</evidence>
<dbReference type="GO" id="GO:0007018">
    <property type="term" value="P:microtubule-based movement"/>
    <property type="evidence" value="ECO:0007669"/>
    <property type="project" value="InterPro"/>
</dbReference>
<feature type="coiled-coil region" evidence="7">
    <location>
        <begin position="1174"/>
        <end position="1336"/>
    </location>
</feature>
<dbReference type="SMART" id="SM00129">
    <property type="entry name" value="KISc"/>
    <property type="match status" value="1"/>
</dbReference>
<comment type="caution">
    <text evidence="10">The sequence shown here is derived from an EMBL/GenBank/DDBJ whole genome shotgun (WGS) entry which is preliminary data.</text>
</comment>
<dbReference type="PROSITE" id="PS50067">
    <property type="entry name" value="KINESIN_MOTOR_2"/>
    <property type="match status" value="1"/>
</dbReference>
<evidence type="ECO:0000256" key="7">
    <source>
        <dbReference type="SAM" id="Coils"/>
    </source>
</evidence>
<dbReference type="SUPFAM" id="SSF52540">
    <property type="entry name" value="P-loop containing nucleoside triphosphate hydrolases"/>
    <property type="match status" value="1"/>
</dbReference>
<evidence type="ECO:0000256" key="2">
    <source>
        <dbReference type="ARBA" id="ARBA00022490"/>
    </source>
</evidence>
<dbReference type="GO" id="GO:0003777">
    <property type="term" value="F:microtubule motor activity"/>
    <property type="evidence" value="ECO:0007669"/>
    <property type="project" value="InterPro"/>
</dbReference>
<keyword evidence="5 7" id="KW-0175">Coiled coil</keyword>
<feature type="coiled-coil region" evidence="7">
    <location>
        <begin position="453"/>
        <end position="722"/>
    </location>
</feature>
<comment type="subcellular location">
    <subcellularLocation>
        <location evidence="1">Cytoplasm</location>
    </subcellularLocation>
</comment>
<dbReference type="GO" id="GO:0051231">
    <property type="term" value="P:spindle elongation"/>
    <property type="evidence" value="ECO:0007669"/>
    <property type="project" value="TreeGrafter"/>
</dbReference>
<organism evidence="10 11">
    <name type="scientific">Trypanosoma cruzi Dm28c</name>
    <dbReference type="NCBI Taxonomy" id="1416333"/>
    <lineage>
        <taxon>Eukaryota</taxon>
        <taxon>Discoba</taxon>
        <taxon>Euglenozoa</taxon>
        <taxon>Kinetoplastea</taxon>
        <taxon>Metakinetoplastina</taxon>
        <taxon>Trypanosomatida</taxon>
        <taxon>Trypanosomatidae</taxon>
        <taxon>Trypanosoma</taxon>
        <taxon>Schizotrypanum</taxon>
    </lineage>
</organism>
<evidence type="ECO:0000313" key="11">
    <source>
        <dbReference type="Proteomes" id="UP000017861"/>
    </source>
</evidence>
<dbReference type="GO" id="GO:0005737">
    <property type="term" value="C:cytoplasm"/>
    <property type="evidence" value="ECO:0007669"/>
    <property type="project" value="UniProtKB-SubCell"/>
</dbReference>
<evidence type="ECO:0000256" key="1">
    <source>
        <dbReference type="ARBA" id="ARBA00004496"/>
    </source>
</evidence>
<keyword evidence="3 6" id="KW-0547">Nucleotide-binding</keyword>
<dbReference type="InterPro" id="IPR027417">
    <property type="entry name" value="P-loop_NTPase"/>
</dbReference>
<dbReference type="EMBL" id="AYLP01000036">
    <property type="protein sequence ID" value="ESS67045.1"/>
    <property type="molecule type" value="Genomic_DNA"/>
</dbReference>
<keyword evidence="6" id="KW-0505">Motor protein</keyword>
<dbReference type="InterPro" id="IPR036961">
    <property type="entry name" value="Kinesin_motor_dom_sf"/>
</dbReference>
<evidence type="ECO:0000256" key="3">
    <source>
        <dbReference type="ARBA" id="ARBA00022741"/>
    </source>
</evidence>